<evidence type="ECO:0000313" key="2">
    <source>
        <dbReference type="EMBL" id="KAK8900542.1"/>
    </source>
</evidence>
<feature type="region of interest" description="Disordered" evidence="1">
    <location>
        <begin position="200"/>
        <end position="304"/>
    </location>
</feature>
<dbReference type="InterPro" id="IPR001611">
    <property type="entry name" value="Leu-rich_rpt"/>
</dbReference>
<organism evidence="2 3">
    <name type="scientific">Tritrichomonas musculus</name>
    <dbReference type="NCBI Taxonomy" id="1915356"/>
    <lineage>
        <taxon>Eukaryota</taxon>
        <taxon>Metamonada</taxon>
        <taxon>Parabasalia</taxon>
        <taxon>Tritrichomonadida</taxon>
        <taxon>Tritrichomonadidae</taxon>
        <taxon>Tritrichomonas</taxon>
    </lineage>
</organism>
<feature type="region of interest" description="Disordered" evidence="1">
    <location>
        <begin position="476"/>
        <end position="497"/>
    </location>
</feature>
<feature type="compositionally biased region" description="Low complexity" evidence="1">
    <location>
        <begin position="231"/>
        <end position="242"/>
    </location>
</feature>
<dbReference type="Gene3D" id="3.80.10.10">
    <property type="entry name" value="Ribonuclease Inhibitor"/>
    <property type="match status" value="1"/>
</dbReference>
<dbReference type="PROSITE" id="PS51450">
    <property type="entry name" value="LRR"/>
    <property type="match status" value="1"/>
</dbReference>
<protein>
    <recommendedName>
        <fullName evidence="4">U2A'/phosphoprotein 32 family A C-terminal domain-containing protein</fullName>
    </recommendedName>
</protein>
<comment type="caution">
    <text evidence="2">The sequence shown here is derived from an EMBL/GenBank/DDBJ whole genome shotgun (WGS) entry which is preliminary data.</text>
</comment>
<dbReference type="InterPro" id="IPR032675">
    <property type="entry name" value="LRR_dom_sf"/>
</dbReference>
<reference evidence="2 3" key="1">
    <citation type="submission" date="2024-04" db="EMBL/GenBank/DDBJ databases">
        <title>Tritrichomonas musculus Genome.</title>
        <authorList>
            <person name="Alves-Ferreira E."/>
            <person name="Grigg M."/>
            <person name="Lorenzi H."/>
            <person name="Galac M."/>
        </authorList>
    </citation>
    <scope>NUCLEOTIDE SEQUENCE [LARGE SCALE GENOMIC DNA]</scope>
    <source>
        <strain evidence="2 3">EAF2021</strain>
    </source>
</reference>
<sequence>MSYKERKMKRIPKSKLNQIPFIKKMNLNLTNLGDINYISGLQILNVSGNPLQSFENLPDLPTLHTLIANNTQIYSLKGALLLPALQELSLQNTPISTEPNFEIMCLSAFGTTIRNLNDCLVSIKNKKVANEIRPKIYPYLTKGYVLDSIKPLVVYMPNELPMKKIKVDLEPSESQEKENQIEDNKQTIKDLKKKIKELQKKRKDLSQDSEQQILKNYTTPIHIRKKKTSTNKKSQNTPSSSTLENQTKEKDTESNNDTGKTSNETSDTQKIEQPDQNNKDEILTSNIEENTTVEEDTNNQGNQENTDAIHENEFLGDNSNDNILIQNEEYIHQENEEDIHQENDEGHHQDEPEYKLQDQNENQVNDTVNQENPNNDYLNQLMDEDQHESIEIPNENIDNQLTNNEETNIIKIREQELPNDQYQNDNNDDNEYLNQLIDNEHIDNTNNEEAIPSQNQDDIQDEEYLNQLMNDEETNNTNNEEAVNSDEIQNNDASNNFENLDQENFENLDQENFENPDQNNFENLDQNNFENLDQNNFENPEQNNPDDDDALLQMLLDADPTDEKDDLDQVDAGKRMPKPPLPANSKNSSVNISALRPATSGHKMMSSASIDQELNAIRAIDPPDNDNSGFIKPEGNDYENLSEIAQPTTPTDDHSIDDILNADVSNDD</sequence>
<evidence type="ECO:0008006" key="4">
    <source>
        <dbReference type="Google" id="ProtNLM"/>
    </source>
</evidence>
<evidence type="ECO:0000313" key="3">
    <source>
        <dbReference type="Proteomes" id="UP001470230"/>
    </source>
</evidence>
<feature type="region of interest" description="Disordered" evidence="1">
    <location>
        <begin position="561"/>
        <end position="668"/>
    </location>
</feature>
<gene>
    <name evidence="2" type="ORF">M9Y10_002869</name>
</gene>
<dbReference type="EMBL" id="JAPFFF010000001">
    <property type="protein sequence ID" value="KAK8900542.1"/>
    <property type="molecule type" value="Genomic_DNA"/>
</dbReference>
<evidence type="ECO:0000256" key="1">
    <source>
        <dbReference type="SAM" id="MobiDB-lite"/>
    </source>
</evidence>
<feature type="compositionally biased region" description="Basic and acidic residues" evidence="1">
    <location>
        <begin position="267"/>
        <end position="282"/>
    </location>
</feature>
<name>A0ABR2LCA5_9EUKA</name>
<keyword evidence="3" id="KW-1185">Reference proteome</keyword>
<feature type="compositionally biased region" description="Polar residues" evidence="1">
    <location>
        <begin position="486"/>
        <end position="497"/>
    </location>
</feature>
<accession>A0ABR2LCA5</accession>
<dbReference type="SUPFAM" id="SSF52058">
    <property type="entry name" value="L domain-like"/>
    <property type="match status" value="1"/>
</dbReference>
<feature type="compositionally biased region" description="Polar residues" evidence="1">
    <location>
        <begin position="255"/>
        <end position="266"/>
    </location>
</feature>
<feature type="compositionally biased region" description="Polar residues" evidence="1">
    <location>
        <begin position="208"/>
        <end position="219"/>
    </location>
</feature>
<proteinExistence type="predicted"/>
<dbReference type="Proteomes" id="UP001470230">
    <property type="component" value="Unassembled WGS sequence"/>
</dbReference>